<dbReference type="AlphaFoldDB" id="A0A382BPR5"/>
<dbReference type="PROSITE" id="PS50005">
    <property type="entry name" value="TPR"/>
    <property type="match status" value="2"/>
</dbReference>
<dbReference type="PANTHER" id="PTHR44858">
    <property type="entry name" value="TETRATRICOPEPTIDE REPEAT PROTEIN 6"/>
    <property type="match status" value="1"/>
</dbReference>
<sequence>MARLDLIKNLDNSVPSGIAESALGCVGRGYAHLDRAKLAKEEKQKLSEYRDVIDSWNRAIAIGLHTVPEIMKSVDPDIHYLLSVKLMESSGNLQQTITDLTHTIKSDSTHTQSYIKRAEIYEELSVYRKAIEDLTTAIEISPEIVISYEARSRNHLKLRQYRAASTDLAVAIEKRPEKVSNYYNRANAYRLQSKIDLARLDYLKVVELSPQSSLSKLAKIRIKEIPETPVPKKEKSSKWNWFQKSQE</sequence>
<reference evidence="3" key="1">
    <citation type="submission" date="2018-05" db="EMBL/GenBank/DDBJ databases">
        <authorList>
            <person name="Lanie J.A."/>
            <person name="Ng W.-L."/>
            <person name="Kazmierczak K.M."/>
            <person name="Andrzejewski T.M."/>
            <person name="Davidsen T.M."/>
            <person name="Wayne K.J."/>
            <person name="Tettelin H."/>
            <person name="Glass J.I."/>
            <person name="Rusch D."/>
            <person name="Podicherti R."/>
            <person name="Tsui H.-C.T."/>
            <person name="Winkler M.E."/>
        </authorList>
    </citation>
    <scope>NUCLEOTIDE SEQUENCE</scope>
</reference>
<evidence type="ECO:0000256" key="2">
    <source>
        <dbReference type="ARBA" id="ARBA00022803"/>
    </source>
</evidence>
<dbReference type="PANTHER" id="PTHR44858:SF1">
    <property type="entry name" value="UDP-N-ACETYLGLUCOSAMINE--PEPTIDE N-ACETYLGLUCOSAMINYLTRANSFERASE SPINDLY-RELATED"/>
    <property type="match status" value="1"/>
</dbReference>
<dbReference type="SUPFAM" id="SSF48452">
    <property type="entry name" value="TPR-like"/>
    <property type="match status" value="1"/>
</dbReference>
<gene>
    <name evidence="3" type="ORF">METZ01_LOCUS168619</name>
</gene>
<evidence type="ECO:0000313" key="3">
    <source>
        <dbReference type="EMBL" id="SVB15765.1"/>
    </source>
</evidence>
<dbReference type="Gene3D" id="1.25.40.10">
    <property type="entry name" value="Tetratricopeptide repeat domain"/>
    <property type="match status" value="2"/>
</dbReference>
<dbReference type="InterPro" id="IPR019734">
    <property type="entry name" value="TPR_rpt"/>
</dbReference>
<keyword evidence="2" id="KW-0802">TPR repeat</keyword>
<dbReference type="InterPro" id="IPR050498">
    <property type="entry name" value="Ycf3"/>
</dbReference>
<organism evidence="3">
    <name type="scientific">marine metagenome</name>
    <dbReference type="NCBI Taxonomy" id="408172"/>
    <lineage>
        <taxon>unclassified sequences</taxon>
        <taxon>metagenomes</taxon>
        <taxon>ecological metagenomes</taxon>
    </lineage>
</organism>
<dbReference type="SMART" id="SM00028">
    <property type="entry name" value="TPR"/>
    <property type="match status" value="2"/>
</dbReference>
<dbReference type="EMBL" id="UINC01030796">
    <property type="protein sequence ID" value="SVB15765.1"/>
    <property type="molecule type" value="Genomic_DNA"/>
</dbReference>
<dbReference type="InterPro" id="IPR011990">
    <property type="entry name" value="TPR-like_helical_dom_sf"/>
</dbReference>
<dbReference type="Pfam" id="PF13181">
    <property type="entry name" value="TPR_8"/>
    <property type="match status" value="2"/>
</dbReference>
<name>A0A382BPR5_9ZZZZ</name>
<protein>
    <submittedName>
        <fullName evidence="3">Uncharacterized protein</fullName>
    </submittedName>
</protein>
<proteinExistence type="predicted"/>
<evidence type="ECO:0000256" key="1">
    <source>
        <dbReference type="ARBA" id="ARBA00022737"/>
    </source>
</evidence>
<accession>A0A382BPR5</accession>
<keyword evidence="1" id="KW-0677">Repeat</keyword>